<reference evidence="1" key="1">
    <citation type="submission" date="2017-09" db="EMBL/GenBank/DDBJ databases">
        <title>Polyketide synthases of a Diaporthe helianthi virulent isolate.</title>
        <authorList>
            <person name="Baroncelli R."/>
        </authorList>
    </citation>
    <scope>NUCLEOTIDE SEQUENCE [LARGE SCALE GENOMIC DNA]</scope>
    <source>
        <strain evidence="1">7/96</strain>
    </source>
</reference>
<dbReference type="PANTHER" id="PTHR24148:SF82">
    <property type="entry name" value="HETEROKARYON INCOMPATIBILITY DOMAIN-CONTAINING PROTEIN"/>
    <property type="match status" value="1"/>
</dbReference>
<dbReference type="Proteomes" id="UP000094444">
    <property type="component" value="Unassembled WGS sequence"/>
</dbReference>
<keyword evidence="2" id="KW-1185">Reference proteome</keyword>
<dbReference type="InterPro" id="IPR052895">
    <property type="entry name" value="HetReg/Transcr_Mod"/>
</dbReference>
<dbReference type="STRING" id="158607.A0A2P5HQK9"/>
<name>A0A2P5HQK9_DIAHE</name>
<accession>A0A2P5HQK9</accession>
<proteinExistence type="predicted"/>
<sequence>MERNAQVAIFADVFRAAQSVTIWLGPQDQFPADALAAVDAISPLMALSAANASRGNKRSWDDISYTDFFDEGWQSPRSPGCVATSPTASGSVSLPCSAGLGSRGPGPYRSSLSRGRLWSSVGNSNALKRSADPGGSVSLERLLSVHRDKLATDPRDKVYAFIGLADTETEMCGSPADSVRPDYELRVKHVYTRVMAQLLLANRDLHMLSHVQDPSLTELVGLPSWVPDFSVMHAPYPLRFRGAVSWSACGDARWQPPASDEDMKRGMLHVQGSKIGVVEEAALLQNEAECSAEYWSSIVNLALGLDERYPQIRLRNYPPMGTQRTDLSPITHLLT</sequence>
<dbReference type="InParanoid" id="A0A2P5HQK9"/>
<gene>
    <name evidence="1" type="ORF">DHEL01_v209072</name>
</gene>
<dbReference type="AlphaFoldDB" id="A0A2P5HQK9"/>
<comment type="caution">
    <text evidence="1">The sequence shown here is derived from an EMBL/GenBank/DDBJ whole genome shotgun (WGS) entry which is preliminary data.</text>
</comment>
<protein>
    <recommendedName>
        <fullName evidence="3">Heterokaryon incompatibility domain-containing protein</fullName>
    </recommendedName>
</protein>
<dbReference type="EMBL" id="MAVT02000979">
    <property type="protein sequence ID" value="POS72534.1"/>
    <property type="molecule type" value="Genomic_DNA"/>
</dbReference>
<evidence type="ECO:0000313" key="2">
    <source>
        <dbReference type="Proteomes" id="UP000094444"/>
    </source>
</evidence>
<dbReference type="OrthoDB" id="3548654at2759"/>
<dbReference type="PANTHER" id="PTHR24148">
    <property type="entry name" value="ANKYRIN REPEAT DOMAIN-CONTAINING PROTEIN 39 HOMOLOG-RELATED"/>
    <property type="match status" value="1"/>
</dbReference>
<evidence type="ECO:0008006" key="3">
    <source>
        <dbReference type="Google" id="ProtNLM"/>
    </source>
</evidence>
<evidence type="ECO:0000313" key="1">
    <source>
        <dbReference type="EMBL" id="POS72534.1"/>
    </source>
</evidence>
<organism evidence="1 2">
    <name type="scientific">Diaporthe helianthi</name>
    <dbReference type="NCBI Taxonomy" id="158607"/>
    <lineage>
        <taxon>Eukaryota</taxon>
        <taxon>Fungi</taxon>
        <taxon>Dikarya</taxon>
        <taxon>Ascomycota</taxon>
        <taxon>Pezizomycotina</taxon>
        <taxon>Sordariomycetes</taxon>
        <taxon>Sordariomycetidae</taxon>
        <taxon>Diaporthales</taxon>
        <taxon>Diaporthaceae</taxon>
        <taxon>Diaporthe</taxon>
    </lineage>
</organism>